<dbReference type="Proteomes" id="UP001050691">
    <property type="component" value="Unassembled WGS sequence"/>
</dbReference>
<name>A0AAV5A284_9AGAM</name>
<organism evidence="5 6">
    <name type="scientific">Clathrus columnatus</name>
    <dbReference type="NCBI Taxonomy" id="1419009"/>
    <lineage>
        <taxon>Eukaryota</taxon>
        <taxon>Fungi</taxon>
        <taxon>Dikarya</taxon>
        <taxon>Basidiomycota</taxon>
        <taxon>Agaricomycotina</taxon>
        <taxon>Agaricomycetes</taxon>
        <taxon>Phallomycetidae</taxon>
        <taxon>Phallales</taxon>
        <taxon>Clathraceae</taxon>
        <taxon>Clathrus</taxon>
    </lineage>
</organism>
<dbReference type="AlphaFoldDB" id="A0AAV5A284"/>
<gene>
    <name evidence="5" type="ORF">Clacol_001922</name>
</gene>
<dbReference type="SUPFAM" id="SSF48371">
    <property type="entry name" value="ARM repeat"/>
    <property type="match status" value="1"/>
</dbReference>
<dbReference type="InterPro" id="IPR050693">
    <property type="entry name" value="Hsp70_NEF-Inhibitors"/>
</dbReference>
<reference evidence="5" key="1">
    <citation type="submission" date="2021-10" db="EMBL/GenBank/DDBJ databases">
        <title>De novo Genome Assembly of Clathrus columnatus (Basidiomycota, Fungi) Using Illumina and Nanopore Sequence Data.</title>
        <authorList>
            <person name="Ogiso-Tanaka E."/>
            <person name="Itagaki H."/>
            <person name="Hosoya T."/>
            <person name="Hosaka K."/>
        </authorList>
    </citation>
    <scope>NUCLEOTIDE SEQUENCE</scope>
    <source>
        <strain evidence="5">MO-923</strain>
    </source>
</reference>
<evidence type="ECO:0000256" key="2">
    <source>
        <dbReference type="ARBA" id="ARBA00022737"/>
    </source>
</evidence>
<keyword evidence="2" id="KW-0677">Repeat</keyword>
<evidence type="ECO:0000259" key="4">
    <source>
        <dbReference type="Pfam" id="PF08609"/>
    </source>
</evidence>
<proteinExistence type="inferred from homology"/>
<comment type="similarity">
    <text evidence="1">Belongs to the FES1 family.</text>
</comment>
<dbReference type="GO" id="GO:0005783">
    <property type="term" value="C:endoplasmic reticulum"/>
    <property type="evidence" value="ECO:0007669"/>
    <property type="project" value="TreeGrafter"/>
</dbReference>
<dbReference type="PANTHER" id="PTHR19316">
    <property type="entry name" value="PROTEIN FOLDING REGULATOR"/>
    <property type="match status" value="1"/>
</dbReference>
<dbReference type="EMBL" id="BPWL01000002">
    <property type="protein sequence ID" value="GJJ07717.1"/>
    <property type="molecule type" value="Genomic_DNA"/>
</dbReference>
<dbReference type="Pfam" id="PF08609">
    <property type="entry name" value="Fes1"/>
    <property type="match status" value="1"/>
</dbReference>
<protein>
    <recommendedName>
        <fullName evidence="4">Nucleotide exchange factor Fes1 domain-containing protein</fullName>
    </recommendedName>
</protein>
<dbReference type="InterPro" id="IPR016024">
    <property type="entry name" value="ARM-type_fold"/>
</dbReference>
<feature type="region of interest" description="Disordered" evidence="3">
    <location>
        <begin position="7"/>
        <end position="30"/>
    </location>
</feature>
<feature type="domain" description="Nucleotide exchange factor Fes1" evidence="4">
    <location>
        <begin position="1"/>
        <end position="85"/>
    </location>
</feature>
<evidence type="ECO:0000256" key="3">
    <source>
        <dbReference type="SAM" id="MobiDB-lite"/>
    </source>
</evidence>
<sequence length="369" mass="40231">MESLLRWSIENSSTSNDPNGSVPPPRSAKELDPGIIDMILGKPDAVLMKEALAAGLDESKSIESRMIALDDLEMLVEQIDNAKNLKPLKMYPSLLSLLSPSQPDEVRMQTLWILGTAVQNNPEAQADFLSHEPLPLILSILSHNSSESELSQVSSETRSKAAYTLSGILKHNAFAVSKLEDIGGWDVLRSSLQDPDITIRRKIAFLLTSLLRPDEFLDSSNLPTTPPPPSAAGLTIRVVDSSPNAVTAVNPVEEFTHGVPSYDIKSLPTSTSAATVTALRKHQIIPTLIQSLASPVPFGPNADQYFDEDYAEKAARAIATYLEAGGTLTEDDNEKSDLKKFINDARNKSSIELESEAWEILENNVFLTV</sequence>
<dbReference type="Gene3D" id="1.25.10.10">
    <property type="entry name" value="Leucine-rich Repeat Variant"/>
    <property type="match status" value="1"/>
</dbReference>
<dbReference type="InterPro" id="IPR013918">
    <property type="entry name" value="Nucleotide_exch_fac_Fes1"/>
</dbReference>
<evidence type="ECO:0000313" key="5">
    <source>
        <dbReference type="EMBL" id="GJJ07717.1"/>
    </source>
</evidence>
<keyword evidence="6" id="KW-1185">Reference proteome</keyword>
<feature type="compositionally biased region" description="Polar residues" evidence="3">
    <location>
        <begin position="9"/>
        <end position="19"/>
    </location>
</feature>
<evidence type="ECO:0000313" key="6">
    <source>
        <dbReference type="Proteomes" id="UP001050691"/>
    </source>
</evidence>
<dbReference type="PANTHER" id="PTHR19316:SF18">
    <property type="entry name" value="HSP70-BINDING PROTEIN 1"/>
    <property type="match status" value="1"/>
</dbReference>
<evidence type="ECO:0000256" key="1">
    <source>
        <dbReference type="ARBA" id="ARBA00011045"/>
    </source>
</evidence>
<dbReference type="GO" id="GO:0000774">
    <property type="term" value="F:adenyl-nucleotide exchange factor activity"/>
    <property type="evidence" value="ECO:0007669"/>
    <property type="project" value="TreeGrafter"/>
</dbReference>
<comment type="caution">
    <text evidence="5">The sequence shown here is derived from an EMBL/GenBank/DDBJ whole genome shotgun (WGS) entry which is preliminary data.</text>
</comment>
<dbReference type="InterPro" id="IPR011989">
    <property type="entry name" value="ARM-like"/>
</dbReference>
<accession>A0AAV5A284</accession>